<dbReference type="PANTHER" id="PTHR12561:SF3">
    <property type="entry name" value="LIPOYLTRANSFERASE 1, MITOCHONDRIAL"/>
    <property type="match status" value="1"/>
</dbReference>
<comment type="pathway">
    <text evidence="2">Protein modification; protein lipoylation via exogenous pathway; protein N(6)-(lipoyl)lysine from lipoate: step 1/2.</text>
</comment>
<dbReference type="InterPro" id="IPR004143">
    <property type="entry name" value="BPL_LPL_catalytic"/>
</dbReference>
<dbReference type="AlphaFoldDB" id="E0NV37"/>
<evidence type="ECO:0000256" key="1">
    <source>
        <dbReference type="ARBA" id="ARBA00005085"/>
    </source>
</evidence>
<dbReference type="STRING" id="862515.HMPREF0658_2042"/>
<dbReference type="OrthoDB" id="9787898at2"/>
<dbReference type="PANTHER" id="PTHR12561">
    <property type="entry name" value="LIPOATE-PROTEIN LIGASE"/>
    <property type="match status" value="1"/>
</dbReference>
<dbReference type="NCBIfam" id="TIGR00545">
    <property type="entry name" value="lipoyltrans"/>
    <property type="match status" value="1"/>
</dbReference>
<reference evidence="9" key="1">
    <citation type="submission" date="2010-07" db="EMBL/GenBank/DDBJ databases">
        <authorList>
            <person name="Muzny D."/>
            <person name="Qin X."/>
            <person name="Deng J."/>
            <person name="Jiang H."/>
            <person name="Liu Y."/>
            <person name="Qu J."/>
            <person name="Song X.-Z."/>
            <person name="Zhang L."/>
            <person name="Thornton R."/>
            <person name="Coyle M."/>
            <person name="Francisco L."/>
            <person name="Jackson L."/>
            <person name="Javaid M."/>
            <person name="Korchina V."/>
            <person name="Kovar C."/>
            <person name="Mata R."/>
            <person name="Mathew T."/>
            <person name="Ngo R."/>
            <person name="Nguyen L."/>
            <person name="Nguyen N."/>
            <person name="Okwuonu G."/>
            <person name="Ongeri F."/>
            <person name="Pham C."/>
            <person name="Simmons D."/>
            <person name="Wilczek-Boney K."/>
            <person name="Hale W."/>
            <person name="Jakkamsetti A."/>
            <person name="Pham P."/>
            <person name="Ruth R."/>
            <person name="San Lucas F."/>
            <person name="Warren J."/>
            <person name="Zhang J."/>
            <person name="Zhao Z."/>
            <person name="Zhou C."/>
            <person name="Zhu D."/>
            <person name="Lee S."/>
            <person name="Bess C."/>
            <person name="Blankenburg K."/>
            <person name="Forbes L."/>
            <person name="Fu Q."/>
            <person name="Gubbala S."/>
            <person name="Hirani K."/>
            <person name="Jayaseelan J.C."/>
            <person name="Lara F."/>
            <person name="Munidasa M."/>
            <person name="Palculict T."/>
            <person name="Patil S."/>
            <person name="Pu L.-L."/>
            <person name="Saada N."/>
            <person name="Tang L."/>
            <person name="Weissenberger G."/>
            <person name="Zhu Y."/>
            <person name="Hemphill L."/>
            <person name="Shang Y."/>
            <person name="Youmans B."/>
            <person name="Ayvaz T."/>
            <person name="Ross M."/>
            <person name="Santibanez J."/>
            <person name="Aqrawi P."/>
            <person name="Gross S."/>
            <person name="Joshi V."/>
            <person name="Fowler G."/>
            <person name="Nazareth L."/>
            <person name="Reid J."/>
            <person name="Worley K."/>
            <person name="Petrosino J."/>
            <person name="Highlander S."/>
            <person name="Gibbs R."/>
        </authorList>
    </citation>
    <scope>NUCLEOTIDE SEQUENCE [LARGE SCALE GENOMIC DNA]</scope>
    <source>
        <strain evidence="9">DSM 16973</strain>
    </source>
</reference>
<accession>E0NV37</accession>
<evidence type="ECO:0000256" key="4">
    <source>
        <dbReference type="ARBA" id="ARBA00022598"/>
    </source>
</evidence>
<dbReference type="InterPro" id="IPR045864">
    <property type="entry name" value="aa-tRNA-synth_II/BPL/LPL"/>
</dbReference>
<evidence type="ECO:0000313" key="9">
    <source>
        <dbReference type="EMBL" id="EFM01035.1"/>
    </source>
</evidence>
<keyword evidence="6" id="KW-0067">ATP-binding</keyword>
<dbReference type="GO" id="GO:0017118">
    <property type="term" value="F:lipoyltransferase activity"/>
    <property type="evidence" value="ECO:0007669"/>
    <property type="project" value="TreeGrafter"/>
</dbReference>
<evidence type="ECO:0000256" key="5">
    <source>
        <dbReference type="ARBA" id="ARBA00022741"/>
    </source>
</evidence>
<dbReference type="HOGENOM" id="CLU_022986_0_2_10"/>
<proteinExistence type="predicted"/>
<dbReference type="GO" id="GO:0005737">
    <property type="term" value="C:cytoplasm"/>
    <property type="evidence" value="ECO:0007669"/>
    <property type="project" value="TreeGrafter"/>
</dbReference>
<dbReference type="Proteomes" id="UP000004394">
    <property type="component" value="Unassembled WGS sequence"/>
</dbReference>
<dbReference type="CDD" id="cd16443">
    <property type="entry name" value="LplA"/>
    <property type="match status" value="1"/>
</dbReference>
<comment type="pathway">
    <text evidence="1">Protein modification; protein lipoylation via exogenous pathway; protein N(6)-(lipoyl)lysine from lipoate: step 2/2.</text>
</comment>
<dbReference type="GO" id="GO:0016979">
    <property type="term" value="F:lipoate-protein ligase activity"/>
    <property type="evidence" value="ECO:0007669"/>
    <property type="project" value="UniProtKB-EC"/>
</dbReference>
<keyword evidence="9" id="KW-0548">Nucleotidyltransferase</keyword>
<dbReference type="SUPFAM" id="SSF82649">
    <property type="entry name" value="SufE/NifU"/>
    <property type="match status" value="1"/>
</dbReference>
<keyword evidence="5" id="KW-0547">Nucleotide-binding</keyword>
<keyword evidence="9" id="KW-0808">Transferase</keyword>
<evidence type="ECO:0000256" key="3">
    <source>
        <dbReference type="ARBA" id="ARBA00012367"/>
    </source>
</evidence>
<dbReference type="Gene3D" id="3.30.390.50">
    <property type="entry name" value="CO dehydrogenase flavoprotein, C-terminal domain"/>
    <property type="match status" value="1"/>
</dbReference>
<dbReference type="GO" id="GO:0005524">
    <property type="term" value="F:ATP binding"/>
    <property type="evidence" value="ECO:0007669"/>
    <property type="project" value="UniProtKB-KW"/>
</dbReference>
<dbReference type="Gene3D" id="3.30.930.10">
    <property type="entry name" value="Bira Bifunctional Protein, Domain 2"/>
    <property type="match status" value="1"/>
</dbReference>
<dbReference type="UniPathway" id="UPA00537">
    <property type="reaction ID" value="UER00594"/>
</dbReference>
<dbReference type="Pfam" id="PF10437">
    <property type="entry name" value="Lip_prot_lig_C"/>
    <property type="match status" value="1"/>
</dbReference>
<dbReference type="InterPro" id="IPR004562">
    <property type="entry name" value="LipoylTrfase_LipoateP_Ligase"/>
</dbReference>
<keyword evidence="10" id="KW-1185">Reference proteome</keyword>
<comment type="caution">
    <text evidence="9">The sequence shown here is derived from an EMBL/GenBank/DDBJ whole genome shotgun (WGS) entry which is preliminary data.</text>
</comment>
<evidence type="ECO:0000256" key="6">
    <source>
        <dbReference type="ARBA" id="ARBA00022840"/>
    </source>
</evidence>
<comment type="catalytic activity">
    <reaction evidence="7">
        <text>L-lysyl-[lipoyl-carrier protein] + (R)-lipoate + ATP = N(6)-[(R)-lipoyl]-L-lysyl-[lipoyl-carrier protein] + AMP + diphosphate + H(+)</text>
        <dbReference type="Rhea" id="RHEA:49288"/>
        <dbReference type="Rhea" id="RHEA-COMP:10500"/>
        <dbReference type="Rhea" id="RHEA-COMP:10502"/>
        <dbReference type="ChEBI" id="CHEBI:15378"/>
        <dbReference type="ChEBI" id="CHEBI:29969"/>
        <dbReference type="ChEBI" id="CHEBI:30616"/>
        <dbReference type="ChEBI" id="CHEBI:33019"/>
        <dbReference type="ChEBI" id="CHEBI:83088"/>
        <dbReference type="ChEBI" id="CHEBI:83099"/>
        <dbReference type="ChEBI" id="CHEBI:456215"/>
        <dbReference type="EC" id="6.3.1.20"/>
    </reaction>
</comment>
<name>E0NV37_9BACT</name>
<dbReference type="PROSITE" id="PS51733">
    <property type="entry name" value="BPL_LPL_CATALYTIC"/>
    <property type="match status" value="1"/>
</dbReference>
<dbReference type="eggNOG" id="COG0095">
    <property type="taxonomic scope" value="Bacteria"/>
</dbReference>
<evidence type="ECO:0000259" key="8">
    <source>
        <dbReference type="PROSITE" id="PS51733"/>
    </source>
</evidence>
<dbReference type="InterPro" id="IPR019491">
    <property type="entry name" value="Lipoate_protein_ligase_C"/>
</dbReference>
<protein>
    <recommendedName>
        <fullName evidence="3">lipoate--protein ligase</fullName>
        <ecNumber evidence="3">6.3.1.20</ecNumber>
    </recommendedName>
</protein>
<keyword evidence="4 9" id="KW-0436">Ligase</keyword>
<dbReference type="GO" id="GO:0009249">
    <property type="term" value="P:protein lipoylation"/>
    <property type="evidence" value="ECO:0007669"/>
    <property type="project" value="InterPro"/>
</dbReference>
<dbReference type="EC" id="6.3.1.20" evidence="3"/>
<evidence type="ECO:0000256" key="7">
    <source>
        <dbReference type="ARBA" id="ARBA00048037"/>
    </source>
</evidence>
<feature type="domain" description="BPL/LPL catalytic" evidence="8">
    <location>
        <begin position="28"/>
        <end position="212"/>
    </location>
</feature>
<dbReference type="RefSeq" id="WP_006950398.1">
    <property type="nucleotide sequence ID" value="NZ_BAJI01000015.1"/>
</dbReference>
<sequence length="323" mass="37389">MIYVSLLDEKTRRLVFYLAMEEYIAHKVDEKDCFFMWQVRPSVLFGRNQLIANEVNLDYCREKGIEIYRRKSGGGCIYADMNNVMSSYITKEDKVSISFSRFLNMVVDVLHRLNIPAEASGRNDILIEGKKVSGNAFYHAAGKSILHGTMLFDTDMENMTNSLTPNTEKLSSKGVQSIRQHIALLKDYTDIGIKEFKEFVKKHLCDEELTLTENDIREIEKIEKEYLSDEFIYGNNPSYNLVKRQRIEDVGIIEVHLELKNNIIKKINLLGDYFLVGDLDNDLLKRLQGAELREDTLQNVVPADLNDVIMNLKKEDFIRLLLQ</sequence>
<organism evidence="9 10">
    <name type="scientific">Hoylesella marshii DSM 16973 = JCM 13450</name>
    <dbReference type="NCBI Taxonomy" id="862515"/>
    <lineage>
        <taxon>Bacteria</taxon>
        <taxon>Pseudomonadati</taxon>
        <taxon>Bacteroidota</taxon>
        <taxon>Bacteroidia</taxon>
        <taxon>Bacteroidales</taxon>
        <taxon>Prevotellaceae</taxon>
        <taxon>Hoylesella</taxon>
    </lineage>
</organism>
<dbReference type="EMBL" id="AEEI01000056">
    <property type="protein sequence ID" value="EFM01035.1"/>
    <property type="molecule type" value="Genomic_DNA"/>
</dbReference>
<evidence type="ECO:0000313" key="10">
    <source>
        <dbReference type="Proteomes" id="UP000004394"/>
    </source>
</evidence>
<dbReference type="Pfam" id="PF21948">
    <property type="entry name" value="LplA-B_cat"/>
    <property type="match status" value="1"/>
</dbReference>
<evidence type="ECO:0000256" key="2">
    <source>
        <dbReference type="ARBA" id="ARBA00005124"/>
    </source>
</evidence>
<gene>
    <name evidence="9" type="primary">lplA</name>
    <name evidence="9" type="ORF">HMPREF0658_2042</name>
</gene>
<dbReference type="SUPFAM" id="SSF55681">
    <property type="entry name" value="Class II aaRS and biotin synthetases"/>
    <property type="match status" value="1"/>
</dbReference>